<dbReference type="AlphaFoldDB" id="A0A1H5ML58"/>
<evidence type="ECO:0000259" key="9">
    <source>
        <dbReference type="PROSITE" id="PS50011"/>
    </source>
</evidence>
<dbReference type="GO" id="GO:0106310">
    <property type="term" value="F:protein serine kinase activity"/>
    <property type="evidence" value="ECO:0007669"/>
    <property type="project" value="UniProtKB-UniRule"/>
</dbReference>
<dbReference type="InterPro" id="IPR017441">
    <property type="entry name" value="Protein_kinase_ATP_BS"/>
</dbReference>
<accession>A0A1H5ML58</accession>
<dbReference type="PANTHER" id="PTHR43289:SF6">
    <property type="entry name" value="SERINE_THREONINE-PROTEIN KINASE NEKL-3"/>
    <property type="match status" value="1"/>
</dbReference>
<dbReference type="Gene3D" id="1.25.40.10">
    <property type="entry name" value="Tetratricopeptide repeat domain"/>
    <property type="match status" value="1"/>
</dbReference>
<dbReference type="InterPro" id="IPR011009">
    <property type="entry name" value="Kinase-like_dom_sf"/>
</dbReference>
<evidence type="ECO:0000256" key="6">
    <source>
        <dbReference type="PIRNR" id="PIRNR000574"/>
    </source>
</evidence>
<dbReference type="InterPro" id="IPR016236">
    <property type="entry name" value="Ser/Thr_kinase_PknK_prd"/>
</dbReference>
<dbReference type="GO" id="GO:0005524">
    <property type="term" value="F:ATP binding"/>
    <property type="evidence" value="ECO:0007669"/>
    <property type="project" value="UniProtKB-UniRule"/>
</dbReference>
<evidence type="ECO:0000313" key="11">
    <source>
        <dbReference type="Proteomes" id="UP000183407"/>
    </source>
</evidence>
<dbReference type="PIRSF" id="PIRSF000574">
    <property type="entry name" value="Ser/Thr_PK_PknK_prd"/>
    <property type="match status" value="1"/>
</dbReference>
<dbReference type="Gene3D" id="1.10.510.10">
    <property type="entry name" value="Transferase(Phosphotransferase) domain 1"/>
    <property type="match status" value="1"/>
</dbReference>
<keyword evidence="1 6" id="KW-0723">Serine/threonine-protein kinase</keyword>
<name>A0A1H5ML58_RHOJO</name>
<dbReference type="SMART" id="SM00220">
    <property type="entry name" value="S_TKc"/>
    <property type="match status" value="1"/>
</dbReference>
<feature type="binding site" evidence="7">
    <location>
        <position position="55"/>
    </location>
    <ligand>
        <name>ATP</name>
        <dbReference type="ChEBI" id="CHEBI:30616"/>
    </ligand>
</feature>
<dbReference type="SUPFAM" id="SSF48452">
    <property type="entry name" value="TPR-like"/>
    <property type="match status" value="1"/>
</dbReference>
<evidence type="ECO:0000313" key="10">
    <source>
        <dbReference type="EMBL" id="SEE89351.1"/>
    </source>
</evidence>
<feature type="domain" description="Protein kinase" evidence="9">
    <location>
        <begin position="26"/>
        <end position="283"/>
    </location>
</feature>
<keyword evidence="4 6" id="KW-0418">Kinase</keyword>
<dbReference type="Gene3D" id="3.30.200.20">
    <property type="entry name" value="Phosphorylase Kinase, domain 1"/>
    <property type="match status" value="1"/>
</dbReference>
<dbReference type="EMBL" id="FNTL01000005">
    <property type="protein sequence ID" value="SEE89351.1"/>
    <property type="molecule type" value="Genomic_DNA"/>
</dbReference>
<evidence type="ECO:0000256" key="3">
    <source>
        <dbReference type="ARBA" id="ARBA00022741"/>
    </source>
</evidence>
<keyword evidence="2 6" id="KW-0808">Transferase</keyword>
<dbReference type="InterPro" id="IPR011990">
    <property type="entry name" value="TPR-like_helical_dom_sf"/>
</dbReference>
<evidence type="ECO:0000256" key="2">
    <source>
        <dbReference type="ARBA" id="ARBA00022679"/>
    </source>
</evidence>
<dbReference type="InterPro" id="IPR059106">
    <property type="entry name" value="WHD_MalT"/>
</dbReference>
<dbReference type="RefSeq" id="WP_073361410.1">
    <property type="nucleotide sequence ID" value="NZ_FNTL01000005.1"/>
</dbReference>
<dbReference type="InterPro" id="IPR027417">
    <property type="entry name" value="P-loop_NTPase"/>
</dbReference>
<keyword evidence="5 6" id="KW-0067">ATP-binding</keyword>
<comment type="catalytic activity">
    <reaction evidence="6">
        <text>L-threonyl-[protein] + ATP = O-phospho-L-threonyl-[protein] + ADP + H(+)</text>
        <dbReference type="Rhea" id="RHEA:46608"/>
        <dbReference type="Rhea" id="RHEA-COMP:11060"/>
        <dbReference type="Rhea" id="RHEA-COMP:11605"/>
        <dbReference type="ChEBI" id="CHEBI:15378"/>
        <dbReference type="ChEBI" id="CHEBI:30013"/>
        <dbReference type="ChEBI" id="CHEBI:30616"/>
        <dbReference type="ChEBI" id="CHEBI:61977"/>
        <dbReference type="ChEBI" id="CHEBI:456216"/>
        <dbReference type="EC" id="2.7.11.1"/>
    </reaction>
</comment>
<dbReference type="CDD" id="cd14014">
    <property type="entry name" value="STKc_PknB_like"/>
    <property type="match status" value="1"/>
</dbReference>
<dbReference type="SUPFAM" id="SSF56112">
    <property type="entry name" value="Protein kinase-like (PK-like)"/>
    <property type="match status" value="1"/>
</dbReference>
<dbReference type="PANTHER" id="PTHR43289">
    <property type="entry name" value="MITOGEN-ACTIVATED PROTEIN KINASE KINASE KINASE 20-RELATED"/>
    <property type="match status" value="1"/>
</dbReference>
<dbReference type="PROSITE" id="PS00108">
    <property type="entry name" value="PROTEIN_KINASE_ST"/>
    <property type="match status" value="1"/>
</dbReference>
<feature type="region of interest" description="Disordered" evidence="8">
    <location>
        <begin position="1154"/>
        <end position="1175"/>
    </location>
</feature>
<keyword evidence="3 6" id="KW-0547">Nucleotide-binding</keyword>
<reference evidence="11" key="1">
    <citation type="submission" date="2016-10" db="EMBL/GenBank/DDBJ databases">
        <authorList>
            <person name="Varghese N."/>
        </authorList>
    </citation>
    <scope>NUCLEOTIDE SEQUENCE [LARGE SCALE GENOMIC DNA]</scope>
    <source>
        <strain evidence="11">DSM 44719</strain>
    </source>
</reference>
<sequence>MAEFDPLTTRRAPSPAITAELAAAGFDDALEIGRGGFGVVYRCRQPSLDRTVAVKLLTEDLDPDNLERFLREQRAMGQLSGHPHVVNIYRVGATSSGRPYIVMQYHACDSLDARIRAMGPIEWPDALRLGIKLAGALETAHRLRIVHRDVKPANILLTEYGEPQLTDFGIARIAGGFETSSRSVLGSPAFTAPEVLSGGRPTPSSDLYGLAATLFCAITGHAAFERRSGERVVAQFLRITTEPIPDFGREGIPQDVCDIVERAMSEDPRMRPTTAAEFGHELRECQRRIGLSVDHMALPVEQREDGQDPLGGTPGVVSGSSHPLSGSARRRTPPPTPAAKFRPPTATRLLVARARLIDVLRAGRSRRLTVIHAPAGFGKSTLAAQWRDVLTEDGVAVAWLGVDRDDDNVVWFLAHLVEAIRKISPALGNGLGEALEQRGNAATQYVMISLINEVHDSGQRVAVVIDDWHRVTSVETIAAMEFLLDHGCHHLPIIVTSRTRIGLPLSRMRVCDELVEIDSAALRFDVSEANSFLVDRGGLALDRDEVNALTQSTDGWVAALQLASLSLSGCDDPTQLISHLSGRHHAIGEFLAENVLDTLEPTLLEFLLATSITGRICGSLASALARVERGQAMLEDVERRDLFLRRIDDDGEWFRYHHLFAEYLRRRLARDRPERIGELHAAASQWFADRQLLSEAVNHALAAGDEKRAVDLVEHDGAVLLEHAKMSTLLGLVAKLPPSLVASSARLQLTLAWAHCELQRVRPAQAALDRACSLLERDATTGAEIADLRVEANVIQGDITIFSDRIDGVEELMAECLSRPETLPPWVVSAAADIATFAAVYRFDFDAARRMQDWASTYHERTSGPYSGAWGYCYYGIAANEQLDVVAAEHHFRKAMRLAVKSGGRHSHAARLASALLGELLYERGDITTAERLLNESRELGFDVCVDFMLAPCVVGAHIMALRGDRDGAETRMDEGAEAAESRSLPRFRARIDNERVMLGLPLEPGRAVEFAQRRHPVDGLDEITAQLEDASAITLLLGQRSAETTATACAWAGEWVHRIEGRGRHRALLQANRLLIGCLAAAGRMDEAKQVLASIAAQCADRGMIRYLLDGGPYVMSAVRGLRDDQLHGLWRPEWTPVPSDFLESLCGAPTSPLDQLDPFRPAPTAGIPPPRTA</sequence>
<dbReference type="GO" id="GO:0046872">
    <property type="term" value="F:metal ion binding"/>
    <property type="evidence" value="ECO:0007669"/>
    <property type="project" value="UniProtKB-UniRule"/>
</dbReference>
<dbReference type="Proteomes" id="UP000183407">
    <property type="component" value="Unassembled WGS sequence"/>
</dbReference>
<evidence type="ECO:0000256" key="8">
    <source>
        <dbReference type="SAM" id="MobiDB-lite"/>
    </source>
</evidence>
<dbReference type="SUPFAM" id="SSF52540">
    <property type="entry name" value="P-loop containing nucleoside triphosphate hydrolases"/>
    <property type="match status" value="1"/>
</dbReference>
<evidence type="ECO:0000256" key="5">
    <source>
        <dbReference type="ARBA" id="ARBA00022840"/>
    </source>
</evidence>
<dbReference type="PROSITE" id="PS00107">
    <property type="entry name" value="PROTEIN_KINASE_ATP"/>
    <property type="match status" value="1"/>
</dbReference>
<dbReference type="InterPro" id="IPR008271">
    <property type="entry name" value="Ser/Thr_kinase_AS"/>
</dbReference>
<feature type="region of interest" description="Disordered" evidence="8">
    <location>
        <begin position="303"/>
        <end position="342"/>
    </location>
</feature>
<dbReference type="Pfam" id="PF25873">
    <property type="entry name" value="WHD_MalT"/>
    <property type="match status" value="1"/>
</dbReference>
<organism evidence="10 11">
    <name type="scientific">Rhodococcus jostii</name>
    <dbReference type="NCBI Taxonomy" id="132919"/>
    <lineage>
        <taxon>Bacteria</taxon>
        <taxon>Bacillati</taxon>
        <taxon>Actinomycetota</taxon>
        <taxon>Actinomycetes</taxon>
        <taxon>Mycobacteriales</taxon>
        <taxon>Nocardiaceae</taxon>
        <taxon>Rhodococcus</taxon>
    </lineage>
</organism>
<comment type="catalytic activity">
    <reaction evidence="6">
        <text>L-seryl-[protein] + ATP = O-phospho-L-seryl-[protein] + ADP + H(+)</text>
        <dbReference type="Rhea" id="RHEA:17989"/>
        <dbReference type="Rhea" id="RHEA-COMP:9863"/>
        <dbReference type="Rhea" id="RHEA-COMP:11604"/>
        <dbReference type="ChEBI" id="CHEBI:15378"/>
        <dbReference type="ChEBI" id="CHEBI:29999"/>
        <dbReference type="ChEBI" id="CHEBI:30616"/>
        <dbReference type="ChEBI" id="CHEBI:83421"/>
        <dbReference type="ChEBI" id="CHEBI:456216"/>
        <dbReference type="EC" id="2.7.11.1"/>
    </reaction>
</comment>
<dbReference type="PROSITE" id="PS50011">
    <property type="entry name" value="PROTEIN_KINASE_DOM"/>
    <property type="match status" value="1"/>
</dbReference>
<dbReference type="Pfam" id="PF00069">
    <property type="entry name" value="Pkinase"/>
    <property type="match status" value="1"/>
</dbReference>
<protein>
    <recommendedName>
        <fullName evidence="6">Serine/threonine-protein kinase PknK</fullName>
        <ecNumber evidence="6">2.7.11.1</ecNumber>
    </recommendedName>
    <alternativeName>
        <fullName evidence="6">Protein kinase K</fullName>
    </alternativeName>
</protein>
<gene>
    <name evidence="10" type="ORF">SAMN04490220_9042</name>
</gene>
<dbReference type="InterPro" id="IPR000719">
    <property type="entry name" value="Prot_kinase_dom"/>
</dbReference>
<evidence type="ECO:0000256" key="7">
    <source>
        <dbReference type="PROSITE-ProRule" id="PRU10141"/>
    </source>
</evidence>
<comment type="similarity">
    <text evidence="6">Belongs to the protein kinase superfamily.</text>
</comment>
<dbReference type="Gene3D" id="3.40.50.300">
    <property type="entry name" value="P-loop containing nucleotide triphosphate hydrolases"/>
    <property type="match status" value="1"/>
</dbReference>
<proteinExistence type="inferred from homology"/>
<evidence type="ECO:0000256" key="1">
    <source>
        <dbReference type="ARBA" id="ARBA00022527"/>
    </source>
</evidence>
<dbReference type="EC" id="2.7.11.1" evidence="6"/>
<dbReference type="GO" id="GO:0004674">
    <property type="term" value="F:protein serine/threonine kinase activity"/>
    <property type="evidence" value="ECO:0007669"/>
    <property type="project" value="UniProtKB-UniRule"/>
</dbReference>
<evidence type="ECO:0000256" key="4">
    <source>
        <dbReference type="ARBA" id="ARBA00022777"/>
    </source>
</evidence>